<reference evidence="3 4" key="1">
    <citation type="submission" date="2023-07" db="EMBL/GenBank/DDBJ databases">
        <title>Comparative genomics of wheat-associated soil bacteria to identify genetic determinants of phenazine resistance.</title>
        <authorList>
            <person name="Mouncey N."/>
        </authorList>
    </citation>
    <scope>NUCLEOTIDE SEQUENCE [LARGE SCALE GENOMIC DNA]</scope>
    <source>
        <strain evidence="3 4">B3I12</strain>
    </source>
</reference>
<keyword evidence="1" id="KW-0732">Signal</keyword>
<proteinExistence type="predicted"/>
<dbReference type="InterPro" id="IPR018114">
    <property type="entry name" value="TRYPSIN_HIS"/>
</dbReference>
<evidence type="ECO:0000313" key="4">
    <source>
        <dbReference type="Proteomes" id="UP001232755"/>
    </source>
</evidence>
<sequence>MCPGPRVPEFRGPRRFRVPDEGNLWRFGHLCDMHLSNSVSRWHAALWFAVTPLPDRVDESRHPAPTAEGDRVTGTLRLRSSGSGTPVRHTLLGALAGVAALLATGVTAAPASAAPDPGSVAPSARERALAFWTPQRMREATPLDVLSVDRSEVRAPAPRKGKATVVAPSTPAADSGPLAIPHGGGPWTGGGAVTKTAGRVFFTYQGRTASCSGNAVTSANKSTVITAGHCVKLEGAWHTNWVFAPGYHDGQTPYGTWTASKTLSTPQWTASEDMNYDIGAAVVAPLDGKKLTDVVGGQGLAFNTGYNKAMYAFGFPAAAPYDGQKFIYCSGTTYRDFLLSGDHGLTCDMTGGSSGGPWFTQFDEATGTGLQSSVNSFKYNFLPNAMYGPYFGADAQNLYQSAQSS</sequence>
<evidence type="ECO:0000313" key="3">
    <source>
        <dbReference type="EMBL" id="MDQ0753839.1"/>
    </source>
</evidence>
<organism evidence="3 4">
    <name type="scientific">Streptomyces africanus</name>
    <dbReference type="NCBI Taxonomy" id="231024"/>
    <lineage>
        <taxon>Bacteria</taxon>
        <taxon>Bacillati</taxon>
        <taxon>Actinomycetota</taxon>
        <taxon>Actinomycetes</taxon>
        <taxon>Kitasatosporales</taxon>
        <taxon>Streptomycetaceae</taxon>
        <taxon>Streptomyces</taxon>
    </lineage>
</organism>
<evidence type="ECO:0000256" key="2">
    <source>
        <dbReference type="SAM" id="MobiDB-lite"/>
    </source>
</evidence>
<dbReference type="InterPro" id="IPR050966">
    <property type="entry name" value="Glutamyl_endopeptidase"/>
</dbReference>
<dbReference type="Proteomes" id="UP001232755">
    <property type="component" value="Unassembled WGS sequence"/>
</dbReference>
<dbReference type="EMBL" id="JAUSYP010000001">
    <property type="protein sequence ID" value="MDQ0753839.1"/>
    <property type="molecule type" value="Genomic_DNA"/>
</dbReference>
<gene>
    <name evidence="3" type="ORF">QF034_008070</name>
</gene>
<dbReference type="InterPro" id="IPR009003">
    <property type="entry name" value="Peptidase_S1_PA"/>
</dbReference>
<protein>
    <submittedName>
        <fullName evidence="3">V8-like Glu-specific endopeptidase</fullName>
    </submittedName>
</protein>
<dbReference type="PANTHER" id="PTHR15462:SF19">
    <property type="entry name" value="PEPTIDASE S1 DOMAIN-CONTAINING PROTEIN"/>
    <property type="match status" value="1"/>
</dbReference>
<evidence type="ECO:0000256" key="1">
    <source>
        <dbReference type="ARBA" id="ARBA00022729"/>
    </source>
</evidence>
<keyword evidence="4" id="KW-1185">Reference proteome</keyword>
<name>A0ABU0R501_9ACTN</name>
<dbReference type="InterPro" id="IPR043504">
    <property type="entry name" value="Peptidase_S1_PA_chymotrypsin"/>
</dbReference>
<dbReference type="Gene3D" id="2.40.10.10">
    <property type="entry name" value="Trypsin-like serine proteases"/>
    <property type="match status" value="2"/>
</dbReference>
<dbReference type="PROSITE" id="PS00134">
    <property type="entry name" value="TRYPSIN_HIS"/>
    <property type="match status" value="1"/>
</dbReference>
<feature type="region of interest" description="Disordered" evidence="2">
    <location>
        <begin position="154"/>
        <end position="190"/>
    </location>
</feature>
<dbReference type="SUPFAM" id="SSF50494">
    <property type="entry name" value="Trypsin-like serine proteases"/>
    <property type="match status" value="1"/>
</dbReference>
<accession>A0ABU0R501</accession>
<comment type="caution">
    <text evidence="3">The sequence shown here is derived from an EMBL/GenBank/DDBJ whole genome shotgun (WGS) entry which is preliminary data.</text>
</comment>
<dbReference type="PANTHER" id="PTHR15462">
    <property type="entry name" value="SERINE PROTEASE"/>
    <property type="match status" value="1"/>
</dbReference>